<gene>
    <name evidence="1" type="ORF">EI77_01699</name>
</gene>
<name>A0A4R7S4G1_9BACT</name>
<comment type="caution">
    <text evidence="1">The sequence shown here is derived from an EMBL/GenBank/DDBJ whole genome shotgun (WGS) entry which is preliminary data.</text>
</comment>
<dbReference type="AlphaFoldDB" id="A0A4R7S4G1"/>
<evidence type="ECO:0000313" key="2">
    <source>
        <dbReference type="Proteomes" id="UP000295662"/>
    </source>
</evidence>
<evidence type="ECO:0000313" key="1">
    <source>
        <dbReference type="EMBL" id="TDU73231.1"/>
    </source>
</evidence>
<proteinExistence type="predicted"/>
<keyword evidence="2" id="KW-1185">Reference proteome</keyword>
<sequence>MNGRQENTLSCLLFLIFISQRTVRLGKLRLRVLSSEDKIDGHILSFRPLSLFPLTMSDTPTLLYCRCAYAQVVPSGVKNAVLQQLCDSGASFETVSDLCEMTAHRDPRLQELARCGRLRIAACYPRAVTGLFQQAGAPLPEGTEILNMRSLTAEEITRQMLRTEDLAMTAEPA</sequence>
<accession>A0A4R7S4G1</accession>
<reference evidence="1 2" key="1">
    <citation type="submission" date="2019-03" db="EMBL/GenBank/DDBJ databases">
        <title>Genomic Encyclopedia of Archaeal and Bacterial Type Strains, Phase II (KMG-II): from individual species to whole genera.</title>
        <authorList>
            <person name="Goeker M."/>
        </authorList>
    </citation>
    <scope>NUCLEOTIDE SEQUENCE [LARGE SCALE GENOMIC DNA]</scope>
    <source>
        <strain evidence="1 2">ATCC 25309</strain>
    </source>
</reference>
<protein>
    <submittedName>
        <fullName evidence="1">Uncharacterized protein</fullName>
    </submittedName>
</protein>
<dbReference type="Proteomes" id="UP000295662">
    <property type="component" value="Unassembled WGS sequence"/>
</dbReference>
<organism evidence="1 2">
    <name type="scientific">Prosthecobacter fusiformis</name>
    <dbReference type="NCBI Taxonomy" id="48464"/>
    <lineage>
        <taxon>Bacteria</taxon>
        <taxon>Pseudomonadati</taxon>
        <taxon>Verrucomicrobiota</taxon>
        <taxon>Verrucomicrobiia</taxon>
        <taxon>Verrucomicrobiales</taxon>
        <taxon>Verrucomicrobiaceae</taxon>
        <taxon>Prosthecobacter</taxon>
    </lineage>
</organism>
<dbReference type="EMBL" id="SOCA01000002">
    <property type="protein sequence ID" value="TDU73231.1"/>
    <property type="molecule type" value="Genomic_DNA"/>
</dbReference>